<evidence type="ECO:0000313" key="2">
    <source>
        <dbReference type="EMBL" id="GFJ81401.1"/>
    </source>
</evidence>
<dbReference type="Pfam" id="PF19965">
    <property type="entry name" value="VMAP-M2"/>
    <property type="match status" value="1"/>
</dbReference>
<dbReference type="Proteomes" id="UP000482800">
    <property type="component" value="Unassembled WGS sequence"/>
</dbReference>
<sequence>MTTHPRRHLLVVASQCRDLPFLDGLEEAARGLHDALADAAVGGCAPGLPDGGSLHHGELAAEQIEQLVRAAAGHAARHEATLVLALLGHGFIPGTAPTLYLMGLHSRQGVREGAVDVRRLLLEAADRPGVNGVVGIIDTCTAAAAQPSMAELATGTRGGRTRLALLMAAAVGQDAYELRLSRGATGVLRAGVADAGLLLDVHSVATQLRRPGLGQDIVVSAFDGDPTAVGGLWLGHNVAYRRPHRSGTARAALGRVGAAELRAALSGLPEHVPLPAEWTESALRQLREQMEAAAPAGPEYVRAARAADSLLVALRTTAFLRTWLGAALTSTRLRRAAAILRIPVADRQLTTDADLVEHVALSHPVSQTCRMTMVRFLILLAADAGLDVEGPELRGWAESVGATVQANDAAEAIRTRSREQRLRLIVSLHASIAGDWPETLGGWLLCDGDLYQREEFPCEPSRAGVEAALASAIDWAEEHAAEGRLTLRRVDVAIPTPLLLRWRPEEVEYGARLGVDYDVVTRWSERLSPPHGLRWINTYAAKRLEEISAYEGQAPIDWLAEQDTRELRALHERLRSGAYTRAIGLSSSPGEDQRLMEMLLAFSPILLWPDDTAEFRAQHRDGLDTSWPDLPAGFLVAYRQRWRAEPAEAIADLRAVWDDRDWLEFCRYFQRRLTDPPRSP</sequence>
<organism evidence="2 3">
    <name type="scientific">Phytohabitans houttuyneae</name>
    <dbReference type="NCBI Taxonomy" id="1076126"/>
    <lineage>
        <taxon>Bacteria</taxon>
        <taxon>Bacillati</taxon>
        <taxon>Actinomycetota</taxon>
        <taxon>Actinomycetes</taxon>
        <taxon>Micromonosporales</taxon>
        <taxon>Micromonosporaceae</taxon>
    </lineage>
</organism>
<evidence type="ECO:0000259" key="1">
    <source>
        <dbReference type="Pfam" id="PF19965"/>
    </source>
</evidence>
<dbReference type="AlphaFoldDB" id="A0A6V8KFY5"/>
<name>A0A6V8KFY5_9ACTN</name>
<dbReference type="InterPro" id="IPR045446">
    <property type="entry name" value="VMAP-M2"/>
</dbReference>
<keyword evidence="3" id="KW-1185">Reference proteome</keyword>
<feature type="domain" description="vWA-MoxR associated protein middle region 2" evidence="1">
    <location>
        <begin position="195"/>
        <end position="409"/>
    </location>
</feature>
<evidence type="ECO:0000313" key="3">
    <source>
        <dbReference type="Proteomes" id="UP000482800"/>
    </source>
</evidence>
<comment type="caution">
    <text evidence="2">The sequence shown here is derived from an EMBL/GenBank/DDBJ whole genome shotgun (WGS) entry which is preliminary data.</text>
</comment>
<reference evidence="2 3" key="1">
    <citation type="submission" date="2020-03" db="EMBL/GenBank/DDBJ databases">
        <title>Whole genome shotgun sequence of Phytohabitans houttuyneae NBRC 108639.</title>
        <authorList>
            <person name="Komaki H."/>
            <person name="Tamura T."/>
        </authorList>
    </citation>
    <scope>NUCLEOTIDE SEQUENCE [LARGE SCALE GENOMIC DNA]</scope>
    <source>
        <strain evidence="2 3">NBRC 108639</strain>
    </source>
</reference>
<dbReference type="RefSeq" id="WP_173060543.1">
    <property type="nucleotide sequence ID" value="NZ_BAABGO010000019.1"/>
</dbReference>
<protein>
    <recommendedName>
        <fullName evidence="1">vWA-MoxR associated protein middle region 2 domain-containing protein</fullName>
    </recommendedName>
</protein>
<proteinExistence type="predicted"/>
<dbReference type="EMBL" id="BLPF01000002">
    <property type="protein sequence ID" value="GFJ81401.1"/>
    <property type="molecule type" value="Genomic_DNA"/>
</dbReference>
<reference evidence="2 3" key="2">
    <citation type="submission" date="2020-03" db="EMBL/GenBank/DDBJ databases">
        <authorList>
            <person name="Ichikawa N."/>
            <person name="Kimura A."/>
            <person name="Kitahashi Y."/>
            <person name="Uohara A."/>
        </authorList>
    </citation>
    <scope>NUCLEOTIDE SEQUENCE [LARGE SCALE GENOMIC DNA]</scope>
    <source>
        <strain evidence="2 3">NBRC 108639</strain>
    </source>
</reference>
<gene>
    <name evidence="2" type="ORF">Phou_055810</name>
</gene>
<accession>A0A6V8KFY5</accession>